<evidence type="ECO:0000313" key="3">
    <source>
        <dbReference type="EMBL" id="CAL6040609.1"/>
    </source>
</evidence>
<reference evidence="3 4" key="2">
    <citation type="submission" date="2024-07" db="EMBL/GenBank/DDBJ databases">
        <authorList>
            <person name="Akdeniz Z."/>
        </authorList>
    </citation>
    <scope>NUCLEOTIDE SEQUENCE [LARGE SCALE GENOMIC DNA]</scope>
</reference>
<sequence>MQRLQSNLSASMNIFSVNDSQTNIDAEKELLFKIKRVVKMSQFLEPELPNELDEPDLYLDSLIVQHENHQQIIQKKTRKQLNPVKLIKRSKQPSAPEPELKIEVKNDEDINGQKEIQTDNQINEQNIINRKENETIQKEVKRGSSQRRGSGRIQSAHRTPPMCKETKLKLTGQQIQTKNEQKLKEIIFQAVLVESESESVSKESVQITSPKITSPKLTEKRITIKNNTQKLDLKIFGIGQ</sequence>
<reference evidence="2" key="1">
    <citation type="submission" date="2023-06" db="EMBL/GenBank/DDBJ databases">
        <authorList>
            <person name="Kurt Z."/>
        </authorList>
    </citation>
    <scope>NUCLEOTIDE SEQUENCE</scope>
</reference>
<organism evidence="2">
    <name type="scientific">Hexamita inflata</name>
    <dbReference type="NCBI Taxonomy" id="28002"/>
    <lineage>
        <taxon>Eukaryota</taxon>
        <taxon>Metamonada</taxon>
        <taxon>Diplomonadida</taxon>
        <taxon>Hexamitidae</taxon>
        <taxon>Hexamitinae</taxon>
        <taxon>Hexamita</taxon>
    </lineage>
</organism>
<proteinExistence type="predicted"/>
<keyword evidence="4" id="KW-1185">Reference proteome</keyword>
<dbReference type="Proteomes" id="UP001642409">
    <property type="component" value="Unassembled WGS sequence"/>
</dbReference>
<gene>
    <name evidence="3" type="ORF">HINF_LOCUS38416</name>
    <name evidence="2" type="ORF">HINF_LOCUS47422</name>
</gene>
<name>A0AA86QS68_9EUKA</name>
<accession>A0AA86QS68</accession>
<dbReference type="AlphaFoldDB" id="A0AA86QS68"/>
<evidence type="ECO:0000313" key="4">
    <source>
        <dbReference type="Proteomes" id="UP001642409"/>
    </source>
</evidence>
<dbReference type="EMBL" id="CAXDID020000146">
    <property type="protein sequence ID" value="CAL6040609.1"/>
    <property type="molecule type" value="Genomic_DNA"/>
</dbReference>
<evidence type="ECO:0000313" key="2">
    <source>
        <dbReference type="EMBL" id="CAI9959777.1"/>
    </source>
</evidence>
<protein>
    <submittedName>
        <fullName evidence="3">Hypothetical_protein</fullName>
    </submittedName>
</protein>
<feature type="compositionally biased region" description="Basic and acidic residues" evidence="1">
    <location>
        <begin position="129"/>
        <end position="142"/>
    </location>
</feature>
<feature type="region of interest" description="Disordered" evidence="1">
    <location>
        <begin position="124"/>
        <end position="160"/>
    </location>
</feature>
<evidence type="ECO:0000256" key="1">
    <source>
        <dbReference type="SAM" id="MobiDB-lite"/>
    </source>
</evidence>
<comment type="caution">
    <text evidence="2">The sequence shown here is derived from an EMBL/GenBank/DDBJ whole genome shotgun (WGS) entry which is preliminary data.</text>
</comment>
<dbReference type="EMBL" id="CATOUU010000924">
    <property type="protein sequence ID" value="CAI9959777.1"/>
    <property type="molecule type" value="Genomic_DNA"/>
</dbReference>